<dbReference type="Proteomes" id="UP000198983">
    <property type="component" value="Chromosome I"/>
</dbReference>
<protein>
    <recommendedName>
        <fullName evidence="4">Lipoprotein</fullName>
    </recommendedName>
</protein>
<dbReference type="PROSITE" id="PS51257">
    <property type="entry name" value="PROKAR_LIPOPROTEIN"/>
    <property type="match status" value="1"/>
</dbReference>
<name>A0A1H1NMT7_9ACTN</name>
<keyword evidence="3" id="KW-1185">Reference proteome</keyword>
<dbReference type="RefSeq" id="WP_157728268.1">
    <property type="nucleotide sequence ID" value="NZ_LT629732.1"/>
</dbReference>
<organism evidence="2 3">
    <name type="scientific">Actinopolymorpha singaporensis</name>
    <dbReference type="NCBI Taxonomy" id="117157"/>
    <lineage>
        <taxon>Bacteria</taxon>
        <taxon>Bacillati</taxon>
        <taxon>Actinomycetota</taxon>
        <taxon>Actinomycetes</taxon>
        <taxon>Propionibacteriales</taxon>
        <taxon>Actinopolymorphaceae</taxon>
        <taxon>Actinopolymorpha</taxon>
    </lineage>
</organism>
<sequence length="219" mass="22705">MSRAGRAGKAGWFVLVAAGALVAGCGVPAVQPVSLAERPPKAPPSRSPQPGDTSTSGPTPKPTATVKQESPTAGTVRVTCATLEFAMPSSWTAKETTDGATYTVSGDDGGGQVSVSGRYYTGERAQRSQADLRAVVRGTDGVTLQRDTDNQVVGKLSVQRGTEWRFAQAFPDDRSEVVKITYTPADDASDSAVSETTDLVQNAVGKLEITDPGTCDQAG</sequence>
<dbReference type="STRING" id="117157.SAMN04489717_1286"/>
<dbReference type="AlphaFoldDB" id="A0A1H1NMT7"/>
<gene>
    <name evidence="2" type="ORF">SAMN04489717_1286</name>
</gene>
<proteinExistence type="predicted"/>
<dbReference type="EMBL" id="LT629732">
    <property type="protein sequence ID" value="SDS00015.1"/>
    <property type="molecule type" value="Genomic_DNA"/>
</dbReference>
<evidence type="ECO:0000313" key="2">
    <source>
        <dbReference type="EMBL" id="SDS00015.1"/>
    </source>
</evidence>
<evidence type="ECO:0000313" key="3">
    <source>
        <dbReference type="Proteomes" id="UP000198983"/>
    </source>
</evidence>
<reference evidence="2 3" key="1">
    <citation type="submission" date="2016-10" db="EMBL/GenBank/DDBJ databases">
        <authorList>
            <person name="de Groot N.N."/>
        </authorList>
    </citation>
    <scope>NUCLEOTIDE SEQUENCE [LARGE SCALE GENOMIC DNA]</scope>
    <source>
        <strain evidence="2 3">DSM 22024</strain>
    </source>
</reference>
<feature type="region of interest" description="Disordered" evidence="1">
    <location>
        <begin position="35"/>
        <end position="73"/>
    </location>
</feature>
<evidence type="ECO:0000256" key="1">
    <source>
        <dbReference type="SAM" id="MobiDB-lite"/>
    </source>
</evidence>
<evidence type="ECO:0008006" key="4">
    <source>
        <dbReference type="Google" id="ProtNLM"/>
    </source>
</evidence>
<accession>A0A1H1NMT7</accession>
<dbReference type="OrthoDB" id="3830043at2"/>